<accession>A0ACC2N777</accession>
<dbReference type="Proteomes" id="UP001239111">
    <property type="component" value="Chromosome 4"/>
</dbReference>
<evidence type="ECO:0000313" key="2">
    <source>
        <dbReference type="Proteomes" id="UP001239111"/>
    </source>
</evidence>
<organism evidence="1 2">
    <name type="scientific">Eretmocerus hayati</name>
    <dbReference type="NCBI Taxonomy" id="131215"/>
    <lineage>
        <taxon>Eukaryota</taxon>
        <taxon>Metazoa</taxon>
        <taxon>Ecdysozoa</taxon>
        <taxon>Arthropoda</taxon>
        <taxon>Hexapoda</taxon>
        <taxon>Insecta</taxon>
        <taxon>Pterygota</taxon>
        <taxon>Neoptera</taxon>
        <taxon>Endopterygota</taxon>
        <taxon>Hymenoptera</taxon>
        <taxon>Apocrita</taxon>
        <taxon>Proctotrupomorpha</taxon>
        <taxon>Chalcidoidea</taxon>
        <taxon>Aphelinidae</taxon>
        <taxon>Aphelininae</taxon>
        <taxon>Eretmocerus</taxon>
    </lineage>
</organism>
<keyword evidence="2" id="KW-1185">Reference proteome</keyword>
<comment type="caution">
    <text evidence="1">The sequence shown here is derived from an EMBL/GenBank/DDBJ whole genome shotgun (WGS) entry which is preliminary data.</text>
</comment>
<proteinExistence type="predicted"/>
<reference evidence="1" key="1">
    <citation type="submission" date="2023-04" db="EMBL/GenBank/DDBJ databases">
        <title>A chromosome-level genome assembly of the parasitoid wasp Eretmocerus hayati.</title>
        <authorList>
            <person name="Zhong Y."/>
            <person name="Liu S."/>
            <person name="Liu Y."/>
        </authorList>
    </citation>
    <scope>NUCLEOTIDE SEQUENCE</scope>
    <source>
        <strain evidence="1">ZJU_SS_LIU_2023</strain>
    </source>
</reference>
<evidence type="ECO:0000313" key="1">
    <source>
        <dbReference type="EMBL" id="KAJ8665505.1"/>
    </source>
</evidence>
<sequence length="148" mass="16598">MPPNESQSASPLELAKILLEKICIKSEIILYRASTVPGPPEFVCKSCAGLREDRGEASFHGSLGIIHAVREIDSSQLHCRRCFKDLLTKQPVQNCEQCVSELLGYTPDDAFMANVNKILSAENKKIPRNRKYWLSLPDKAFNFRMTSG</sequence>
<protein>
    <submittedName>
        <fullName evidence="1">Uncharacterized protein</fullName>
    </submittedName>
</protein>
<name>A0ACC2N777_9HYME</name>
<dbReference type="EMBL" id="CM056744">
    <property type="protein sequence ID" value="KAJ8665505.1"/>
    <property type="molecule type" value="Genomic_DNA"/>
</dbReference>
<gene>
    <name evidence="1" type="ORF">QAD02_007167</name>
</gene>